<comment type="caution">
    <text evidence="5">The sequence shown here is derived from an EMBL/GenBank/DDBJ whole genome shotgun (WGS) entry which is preliminary data.</text>
</comment>
<evidence type="ECO:0000259" key="3">
    <source>
        <dbReference type="PROSITE" id="PS50110"/>
    </source>
</evidence>
<dbReference type="GO" id="GO:0000160">
    <property type="term" value="P:phosphorelay signal transduction system"/>
    <property type="evidence" value="ECO:0007669"/>
    <property type="project" value="InterPro"/>
</dbReference>
<evidence type="ECO:0000313" key="6">
    <source>
        <dbReference type="Proteomes" id="UP000254771"/>
    </source>
</evidence>
<dbReference type="Pfam" id="PF13487">
    <property type="entry name" value="HD_5"/>
    <property type="match status" value="1"/>
</dbReference>
<protein>
    <submittedName>
        <fullName evidence="5">Two-component system response regulator</fullName>
    </submittedName>
</protein>
<dbReference type="CDD" id="cd00077">
    <property type="entry name" value="HDc"/>
    <property type="match status" value="1"/>
</dbReference>
<dbReference type="PROSITE" id="PS50110">
    <property type="entry name" value="RESPONSE_REGULATORY"/>
    <property type="match status" value="1"/>
</dbReference>
<dbReference type="GO" id="GO:0009214">
    <property type="term" value="P:cyclic nucleotide catabolic process"/>
    <property type="evidence" value="ECO:0007669"/>
    <property type="project" value="UniProtKB-ARBA"/>
</dbReference>
<evidence type="ECO:0000256" key="1">
    <source>
        <dbReference type="ARBA" id="ARBA00022801"/>
    </source>
</evidence>
<evidence type="ECO:0000313" key="5">
    <source>
        <dbReference type="EMBL" id="RDH86194.1"/>
    </source>
</evidence>
<dbReference type="Gene3D" id="3.40.50.2300">
    <property type="match status" value="1"/>
</dbReference>
<dbReference type="SMART" id="SM00448">
    <property type="entry name" value="REC"/>
    <property type="match status" value="1"/>
</dbReference>
<dbReference type="EMBL" id="QFXE01000010">
    <property type="protein sequence ID" value="RDH86194.1"/>
    <property type="molecule type" value="Genomic_DNA"/>
</dbReference>
<dbReference type="PANTHER" id="PTHR45228">
    <property type="entry name" value="CYCLIC DI-GMP PHOSPHODIESTERASE TM_0186-RELATED"/>
    <property type="match status" value="1"/>
</dbReference>
<dbReference type="Proteomes" id="UP000254771">
    <property type="component" value="Unassembled WGS sequence"/>
</dbReference>
<organism evidence="5 6">
    <name type="scientific">endosymbiont of Escarpia spicata</name>
    <dbReference type="NCBI Taxonomy" id="2200908"/>
    <lineage>
        <taxon>Bacteria</taxon>
        <taxon>Pseudomonadati</taxon>
        <taxon>Pseudomonadota</taxon>
        <taxon>Gammaproteobacteria</taxon>
        <taxon>sulfur-oxidizing symbionts</taxon>
    </lineage>
</organism>
<dbReference type="InterPro" id="IPR052020">
    <property type="entry name" value="Cyclic_di-GMP/3'3'-cGAMP_PDE"/>
</dbReference>
<dbReference type="Gene3D" id="1.10.3210.10">
    <property type="entry name" value="Hypothetical protein af1432"/>
    <property type="match status" value="1"/>
</dbReference>
<dbReference type="SMART" id="SM00471">
    <property type="entry name" value="HDc"/>
    <property type="match status" value="1"/>
</dbReference>
<keyword evidence="6" id="KW-1185">Reference proteome</keyword>
<keyword evidence="2" id="KW-0597">Phosphoprotein</keyword>
<dbReference type="InterPro" id="IPR011006">
    <property type="entry name" value="CheY-like_superfamily"/>
</dbReference>
<accession>A0A370DP95</accession>
<gene>
    <name evidence="5" type="ORF">DIZ78_08375</name>
</gene>
<dbReference type="AlphaFoldDB" id="A0A370DP95"/>
<keyword evidence="1" id="KW-0378">Hydrolase</keyword>
<dbReference type="CDD" id="cd17551">
    <property type="entry name" value="REC_RpfG-like"/>
    <property type="match status" value="1"/>
</dbReference>
<reference evidence="5 6" key="1">
    <citation type="journal article" date="2018" name="ISME J.">
        <title>Endosymbiont genomes yield clues of tubeworm success.</title>
        <authorList>
            <person name="Li Y."/>
            <person name="Liles M.R."/>
            <person name="Halanych K.M."/>
        </authorList>
    </citation>
    <scope>NUCLEOTIDE SEQUENCE [LARGE SCALE GENOMIC DNA]</scope>
    <source>
        <strain evidence="5">A1462</strain>
    </source>
</reference>
<feature type="modified residue" description="4-aspartylphosphate" evidence="2">
    <location>
        <position position="61"/>
    </location>
</feature>
<evidence type="ECO:0000259" key="4">
    <source>
        <dbReference type="PROSITE" id="PS51832"/>
    </source>
</evidence>
<dbReference type="InterPro" id="IPR037522">
    <property type="entry name" value="HD_GYP_dom"/>
</dbReference>
<feature type="domain" description="Response regulatory" evidence="3">
    <location>
        <begin position="11"/>
        <end position="128"/>
    </location>
</feature>
<dbReference type="PANTHER" id="PTHR45228:SF1">
    <property type="entry name" value="CYCLIC DI-GMP PHOSPHODIESTERASE TM_0186"/>
    <property type="match status" value="1"/>
</dbReference>
<dbReference type="InterPro" id="IPR003607">
    <property type="entry name" value="HD/PDEase_dom"/>
</dbReference>
<sequence length="353" mass="39529">MITESEIKSGLILVVDDEPLNLLVVEEIFENSGYPNVQSTTDPKEAVALFKQQRFDLVLLDLNMPGMDGFEVMSHFSEQKYEPPPPVLVLTAIGDRETRLRALRGGAKDFLVKPFDSEEVLSRAYNLLEVSLAHKLLTHYSSTLEHAVRAKTRELLETQAEIVKRLGYAAEFRDTETGEHTVRVGHYSRLLAIQIGLSTDEAERILYAAPMHDIGKIGIPDKILLKPGKLDADEWEIMKTHTTIGAKILRGGSNPLIECARTIALMHHEKWDGSGYPKGLKGHHIPIKGRIVAIADVFDALTMSRPYKSAWPIEDAMKLINEQSGIHFDPTLVTAFNTILDKLIEIREQHADP</sequence>
<dbReference type="InterPro" id="IPR001789">
    <property type="entry name" value="Sig_transdc_resp-reg_receiver"/>
</dbReference>
<dbReference type="PROSITE" id="PS51832">
    <property type="entry name" value="HD_GYP"/>
    <property type="match status" value="1"/>
</dbReference>
<dbReference type="Pfam" id="PF00072">
    <property type="entry name" value="Response_reg"/>
    <property type="match status" value="1"/>
</dbReference>
<name>A0A370DP95_9GAMM</name>
<dbReference type="FunFam" id="1.10.3210.10:FF:000018">
    <property type="entry name" value="Two-component system response regulator"/>
    <property type="match status" value="1"/>
</dbReference>
<dbReference type="SUPFAM" id="SSF52172">
    <property type="entry name" value="CheY-like"/>
    <property type="match status" value="1"/>
</dbReference>
<dbReference type="SUPFAM" id="SSF109604">
    <property type="entry name" value="HD-domain/PDEase-like"/>
    <property type="match status" value="1"/>
</dbReference>
<dbReference type="GO" id="GO:0004112">
    <property type="term" value="F:cyclic-nucleotide phosphodiesterase activity"/>
    <property type="evidence" value="ECO:0007669"/>
    <property type="project" value="UniProtKB-ARBA"/>
</dbReference>
<feature type="domain" description="HD-GYP" evidence="4">
    <location>
        <begin position="155"/>
        <end position="352"/>
    </location>
</feature>
<proteinExistence type="predicted"/>
<evidence type="ECO:0000256" key="2">
    <source>
        <dbReference type="PROSITE-ProRule" id="PRU00169"/>
    </source>
</evidence>